<protein>
    <submittedName>
        <fullName evidence="3">Uncharacterized protein</fullName>
    </submittedName>
</protein>
<evidence type="ECO:0000256" key="2">
    <source>
        <dbReference type="SAM" id="MobiDB-lite"/>
    </source>
</evidence>
<gene>
    <name evidence="3" type="ORF">KCV03_g2228</name>
</gene>
<dbReference type="Proteomes" id="UP000767238">
    <property type="component" value="Unassembled WGS sequence"/>
</dbReference>
<feature type="coiled-coil region" evidence="1">
    <location>
        <begin position="367"/>
        <end position="424"/>
    </location>
</feature>
<proteinExistence type="predicted"/>
<dbReference type="AlphaFoldDB" id="A0A9P8KB64"/>
<organism evidence="3 4">
    <name type="scientific">Aureobasidium melanogenum</name>
    <name type="common">Aureobasidium pullulans var. melanogenum</name>
    <dbReference type="NCBI Taxonomy" id="46634"/>
    <lineage>
        <taxon>Eukaryota</taxon>
        <taxon>Fungi</taxon>
        <taxon>Dikarya</taxon>
        <taxon>Ascomycota</taxon>
        <taxon>Pezizomycotina</taxon>
        <taxon>Dothideomycetes</taxon>
        <taxon>Dothideomycetidae</taxon>
        <taxon>Dothideales</taxon>
        <taxon>Saccotheciaceae</taxon>
        <taxon>Aureobasidium</taxon>
    </lineage>
</organism>
<evidence type="ECO:0000313" key="4">
    <source>
        <dbReference type="Proteomes" id="UP000767238"/>
    </source>
</evidence>
<dbReference type="EMBL" id="JAHFYH010000010">
    <property type="protein sequence ID" value="KAH0227458.1"/>
    <property type="molecule type" value="Genomic_DNA"/>
</dbReference>
<accession>A0A9P8KB64</accession>
<feature type="compositionally biased region" description="Low complexity" evidence="2">
    <location>
        <begin position="222"/>
        <end position="233"/>
    </location>
</feature>
<feature type="non-terminal residue" evidence="3">
    <location>
        <position position="1"/>
    </location>
</feature>
<feature type="region of interest" description="Disordered" evidence="2">
    <location>
        <begin position="200"/>
        <end position="255"/>
    </location>
</feature>
<name>A0A9P8KB64_AURME</name>
<evidence type="ECO:0000256" key="1">
    <source>
        <dbReference type="SAM" id="Coils"/>
    </source>
</evidence>
<reference evidence="3" key="1">
    <citation type="journal article" date="2021" name="J Fungi (Basel)">
        <title>Virulence traits and population genomics of the black yeast Aureobasidium melanogenum.</title>
        <authorList>
            <person name="Cernosa A."/>
            <person name="Sun X."/>
            <person name="Gostincar C."/>
            <person name="Fang C."/>
            <person name="Gunde-Cimerman N."/>
            <person name="Song Z."/>
        </authorList>
    </citation>
    <scope>NUCLEOTIDE SEQUENCE</scope>
    <source>
        <strain evidence="3">EXF-8016</strain>
    </source>
</reference>
<comment type="caution">
    <text evidence="3">The sequence shown here is derived from an EMBL/GenBank/DDBJ whole genome shotgun (WGS) entry which is preliminary data.</text>
</comment>
<feature type="compositionally biased region" description="Polar residues" evidence="2">
    <location>
        <begin position="245"/>
        <end position="254"/>
    </location>
</feature>
<sequence>MASNILPFNTLAQVYAHTQDDSALHRYTMDMVLEGSLFYCKLITPARLINTANEVKKTSVCLFFDASHVQGLGVCDNDEEVIPSCVKSAFVKQASSTSAADLMSIRFVLKGHAPLVAPDSMLQKRPSMFKDIEALLRMGRSDTFKVYLPSSAVSRKHLLGLSDALARGMKPAPENVINSIYRKPFKSKIVTRLDELWGLNEPENPPPYDLSTVPGASNDEPSSQSDFRDTSSSGKRGKRRMASPVSRQTPSKRQFLTEKADPEPWELAFAAQGAQIAALCAELHTLREEMQRFRRASMVDAETQTDPPAEAEAKPGSSLDYASPSQASTVENTIEDRLLMVEDSILEEQKQRALLDEKLDHTDKQIRQELESECFGLQSAVENLESRVDDLESCLQDDLRQDFKEDIDAKASDLQVKLEEFIERRLEDVEEVVKHDVRMAFENASCKFKIDLGWSE</sequence>
<evidence type="ECO:0000313" key="3">
    <source>
        <dbReference type="EMBL" id="KAH0227458.1"/>
    </source>
</evidence>
<keyword evidence="1" id="KW-0175">Coiled coil</keyword>
<reference evidence="3" key="2">
    <citation type="submission" date="2021-08" db="EMBL/GenBank/DDBJ databases">
        <authorList>
            <person name="Gostincar C."/>
            <person name="Sun X."/>
            <person name="Song Z."/>
            <person name="Gunde-Cimerman N."/>
        </authorList>
    </citation>
    <scope>NUCLEOTIDE SEQUENCE</scope>
    <source>
        <strain evidence="3">EXF-8016</strain>
    </source>
</reference>
<feature type="region of interest" description="Disordered" evidence="2">
    <location>
        <begin position="297"/>
        <end position="328"/>
    </location>
</feature>